<protein>
    <submittedName>
        <fullName evidence="1">Transcriptional regulator</fullName>
    </submittedName>
</protein>
<name>A0A7S9Q125_9SPHI</name>
<evidence type="ECO:0000313" key="2">
    <source>
        <dbReference type="Proteomes" id="UP000594759"/>
    </source>
</evidence>
<dbReference type="RefSeq" id="WP_196100783.1">
    <property type="nucleotide sequence ID" value="NZ_CP064939.1"/>
</dbReference>
<organism evidence="1 2">
    <name type="scientific">Pedobacter endophyticus</name>
    <dbReference type="NCBI Taxonomy" id="2789740"/>
    <lineage>
        <taxon>Bacteria</taxon>
        <taxon>Pseudomonadati</taxon>
        <taxon>Bacteroidota</taxon>
        <taxon>Sphingobacteriia</taxon>
        <taxon>Sphingobacteriales</taxon>
        <taxon>Sphingobacteriaceae</taxon>
        <taxon>Pedobacter</taxon>
    </lineage>
</organism>
<dbReference type="Proteomes" id="UP000594759">
    <property type="component" value="Chromosome"/>
</dbReference>
<dbReference type="AlphaFoldDB" id="A0A7S9Q125"/>
<keyword evidence="2" id="KW-1185">Reference proteome</keyword>
<sequence length="134" mass="15260">MEKYTLHNNITLLCETATSFPDGVLAAHQKLHRLFPPGQNRRYFGISRRNGQREIIYKAAVEKISNDDTQGLAVLIIEAGEFVSELISDFRNDVSQIGQCFQRLLQQPDIDPNGYCLEVYINENDVRCMVGIKN</sequence>
<proteinExistence type="predicted"/>
<gene>
    <name evidence="1" type="ORF">IZT61_08790</name>
</gene>
<accession>A0A7S9Q125</accession>
<evidence type="ECO:0000313" key="1">
    <source>
        <dbReference type="EMBL" id="QPH41332.1"/>
    </source>
</evidence>
<dbReference type="KEGG" id="pex:IZT61_08790"/>
<dbReference type="EMBL" id="CP064939">
    <property type="protein sequence ID" value="QPH41332.1"/>
    <property type="molecule type" value="Genomic_DNA"/>
</dbReference>
<reference evidence="1 2" key="1">
    <citation type="submission" date="2020-11" db="EMBL/GenBank/DDBJ databases">
        <title>Pedobacter endophytica, an endophytic bacteria isolated form Carex pumila.</title>
        <authorList>
            <person name="Peng Y."/>
            <person name="Jiang L."/>
            <person name="Lee J."/>
        </authorList>
    </citation>
    <scope>NUCLEOTIDE SEQUENCE [LARGE SCALE GENOMIC DNA]</scope>
    <source>
        <strain evidence="1 2">JBR3-12</strain>
    </source>
</reference>